<comment type="subcellular location">
    <subcellularLocation>
        <location evidence="1">Secreted</location>
    </subcellularLocation>
</comment>
<keyword evidence="4" id="KW-0677">Repeat</keyword>
<keyword evidence="3" id="KW-0732">Signal</keyword>
<dbReference type="AlphaFoldDB" id="A0A4Y2WAU5"/>
<evidence type="ECO:0000256" key="4">
    <source>
        <dbReference type="ARBA" id="ARBA00022737"/>
    </source>
</evidence>
<evidence type="ECO:0000256" key="1">
    <source>
        <dbReference type="ARBA" id="ARBA00004613"/>
    </source>
</evidence>
<dbReference type="SUPFAM" id="SSF82895">
    <property type="entry name" value="TSP-1 type 1 repeat"/>
    <property type="match status" value="2"/>
</dbReference>
<dbReference type="GO" id="GO:0005576">
    <property type="term" value="C:extracellular region"/>
    <property type="evidence" value="ECO:0007669"/>
    <property type="project" value="UniProtKB-SubCell"/>
</dbReference>
<dbReference type="EMBL" id="BGPR01058384">
    <property type="protein sequence ID" value="GBO34542.1"/>
    <property type="molecule type" value="Genomic_DNA"/>
</dbReference>
<evidence type="ECO:0000313" key="6">
    <source>
        <dbReference type="EMBL" id="GBO34605.1"/>
    </source>
</evidence>
<dbReference type="EMBL" id="BGPR01058443">
    <property type="protein sequence ID" value="GBO34605.1"/>
    <property type="molecule type" value="Genomic_DNA"/>
</dbReference>
<dbReference type="Gene3D" id="2.20.100.10">
    <property type="entry name" value="Thrombospondin type-1 (TSP1) repeat"/>
    <property type="match status" value="1"/>
</dbReference>
<proteinExistence type="predicted"/>
<gene>
    <name evidence="5" type="ORF">AVEN_133881_1</name>
    <name evidence="6" type="ORF">AVEN_148304_1</name>
</gene>
<evidence type="ECO:0000313" key="7">
    <source>
        <dbReference type="Proteomes" id="UP000499080"/>
    </source>
</evidence>
<dbReference type="InterPro" id="IPR050439">
    <property type="entry name" value="ADAMTS_ADAMTS-like"/>
</dbReference>
<keyword evidence="2" id="KW-0964">Secreted</keyword>
<evidence type="ECO:0000313" key="5">
    <source>
        <dbReference type="EMBL" id="GBO34542.1"/>
    </source>
</evidence>
<dbReference type="PROSITE" id="PS50092">
    <property type="entry name" value="TSP1"/>
    <property type="match status" value="1"/>
</dbReference>
<keyword evidence="7" id="KW-1185">Reference proteome</keyword>
<dbReference type="Proteomes" id="UP000499080">
    <property type="component" value="Unassembled WGS sequence"/>
</dbReference>
<evidence type="ECO:0000256" key="2">
    <source>
        <dbReference type="ARBA" id="ARBA00022525"/>
    </source>
</evidence>
<name>A0A4Y2WAU5_ARAVE</name>
<protein>
    <submittedName>
        <fullName evidence="6">Uncharacterized protein</fullName>
    </submittedName>
</protein>
<evidence type="ECO:0000256" key="3">
    <source>
        <dbReference type="ARBA" id="ARBA00022729"/>
    </source>
</evidence>
<dbReference type="FunFam" id="2.20.100.10:FF:000005">
    <property type="entry name" value="ADAM metallopeptidase with thrombospondin type 1 motif 9"/>
    <property type="match status" value="1"/>
</dbReference>
<sequence>MIQKLNSLLMCSQCEDSCSPSLQSRQVHCANEKGAVFPDDSCDPAKMPEMTKACQKPEPCEAMWHVSEWSECNRTCGSGNRTRTVECSLERKTFDPSSCDADKKPVEFQNCNLGPCEEVKWTVSEWSGVQYAFHYFCLKYCSSIFGFCFHIRSIMERLQYAF</sequence>
<accession>A0A4Y2WAU5</accession>
<reference evidence="6 7" key="1">
    <citation type="journal article" date="2019" name="Sci. Rep.">
        <title>Orb-weaving spider Araneus ventricosus genome elucidates the spidroin gene catalogue.</title>
        <authorList>
            <person name="Kono N."/>
            <person name="Nakamura H."/>
            <person name="Ohtoshi R."/>
            <person name="Moran D.A.P."/>
            <person name="Shinohara A."/>
            <person name="Yoshida Y."/>
            <person name="Fujiwara M."/>
            <person name="Mori M."/>
            <person name="Tomita M."/>
            <person name="Arakawa K."/>
        </authorList>
    </citation>
    <scope>NUCLEOTIDE SEQUENCE [LARGE SCALE GENOMIC DNA]</scope>
</reference>
<dbReference type="InterPro" id="IPR000884">
    <property type="entry name" value="TSP1_rpt"/>
</dbReference>
<dbReference type="InterPro" id="IPR036383">
    <property type="entry name" value="TSP1_rpt_sf"/>
</dbReference>
<dbReference type="PANTHER" id="PTHR13723">
    <property type="entry name" value="ADAMTS A DISINTEGRIN AND METALLOPROTEASE WITH THROMBOSPONDIN MOTIFS PROTEASE"/>
    <property type="match status" value="1"/>
</dbReference>
<dbReference type="SMART" id="SM00209">
    <property type="entry name" value="TSP1"/>
    <property type="match status" value="1"/>
</dbReference>
<dbReference type="OrthoDB" id="5950222at2759"/>
<organism evidence="6 7">
    <name type="scientific">Araneus ventricosus</name>
    <name type="common">Orbweaver spider</name>
    <name type="synonym">Epeira ventricosa</name>
    <dbReference type="NCBI Taxonomy" id="182803"/>
    <lineage>
        <taxon>Eukaryota</taxon>
        <taxon>Metazoa</taxon>
        <taxon>Ecdysozoa</taxon>
        <taxon>Arthropoda</taxon>
        <taxon>Chelicerata</taxon>
        <taxon>Arachnida</taxon>
        <taxon>Araneae</taxon>
        <taxon>Araneomorphae</taxon>
        <taxon>Entelegynae</taxon>
        <taxon>Araneoidea</taxon>
        <taxon>Araneidae</taxon>
        <taxon>Araneus</taxon>
    </lineage>
</organism>
<dbReference type="Pfam" id="PF19030">
    <property type="entry name" value="TSP1_ADAMTS"/>
    <property type="match status" value="2"/>
</dbReference>
<comment type="caution">
    <text evidence="6">The sequence shown here is derived from an EMBL/GenBank/DDBJ whole genome shotgun (WGS) entry which is preliminary data.</text>
</comment>